<keyword evidence="1" id="KW-0813">Transport</keyword>
<dbReference type="InterPro" id="IPR050095">
    <property type="entry name" value="ECF_ABC_transporter_ATP-bd"/>
</dbReference>
<sequence>MLSSYFQYIIIIKVLTMLIFMWTPTLSILAAIPYISGGQDALKKLLSLTESFGEYDESQLIGFCNDGIDSFDTIYLDNLTYQYQSVNQTPAFTVGPLSLKIHSGEILFVSGGNGGGKTTLLKLISGLYQPSAGNIWIDKKKVNMTDHRYLFSAIFSDFYLFDKLYGLDTIDTQQVNALLKLMGLDKKVKWENDHFSTTDLSTGQRKRLAMIASLLENRQIYVFDEWAADQDSTFRQYFYESLLPSLKEQGKTIVVITHDDAFFHIADQRVRLNYGQLENI</sequence>
<evidence type="ECO:0000256" key="2">
    <source>
        <dbReference type="ARBA" id="ARBA00022741"/>
    </source>
</evidence>
<keyword evidence="3 6" id="KW-0067">ATP-binding</keyword>
<keyword evidence="4" id="KW-0812">Transmembrane</keyword>
<evidence type="ECO:0000313" key="6">
    <source>
        <dbReference type="EMBL" id="ETR72896.1"/>
    </source>
</evidence>
<evidence type="ECO:0000313" key="7">
    <source>
        <dbReference type="Proteomes" id="UP000189670"/>
    </source>
</evidence>
<dbReference type="SMART" id="SM00382">
    <property type="entry name" value="AAA"/>
    <property type="match status" value="1"/>
</dbReference>
<keyword evidence="4" id="KW-1133">Transmembrane helix</keyword>
<proteinExistence type="predicted"/>
<keyword evidence="2" id="KW-0547">Nucleotide-binding</keyword>
<dbReference type="PANTHER" id="PTHR43553">
    <property type="entry name" value="HEAVY METAL TRANSPORTER"/>
    <property type="match status" value="1"/>
</dbReference>
<accession>A0A1V1PDN9</accession>
<dbReference type="AlphaFoldDB" id="A0A1V1PDN9"/>
<gene>
    <name evidence="6" type="ORF">OMM_01361</name>
</gene>
<dbReference type="Proteomes" id="UP000189670">
    <property type="component" value="Unassembled WGS sequence"/>
</dbReference>
<comment type="caution">
    <text evidence="6">The sequence shown here is derived from an EMBL/GenBank/DDBJ whole genome shotgun (WGS) entry which is preliminary data.</text>
</comment>
<dbReference type="PANTHER" id="PTHR43553:SF11">
    <property type="entry name" value="ABC TRANSPORTER ATP-BINDING_PERMEASE PROTEIN YOJI"/>
    <property type="match status" value="1"/>
</dbReference>
<dbReference type="Pfam" id="PF00005">
    <property type="entry name" value="ABC_tran"/>
    <property type="match status" value="1"/>
</dbReference>
<feature type="domain" description="ABC transporter" evidence="5">
    <location>
        <begin position="74"/>
        <end position="280"/>
    </location>
</feature>
<evidence type="ECO:0000256" key="4">
    <source>
        <dbReference type="SAM" id="Phobius"/>
    </source>
</evidence>
<protein>
    <submittedName>
        <fullName evidence="6">ATP-binding cassette transporter</fullName>
    </submittedName>
</protein>
<evidence type="ECO:0000259" key="5">
    <source>
        <dbReference type="PROSITE" id="PS50893"/>
    </source>
</evidence>
<organism evidence="6 7">
    <name type="scientific">Candidatus Magnetoglobus multicellularis str. Araruama</name>
    <dbReference type="NCBI Taxonomy" id="890399"/>
    <lineage>
        <taxon>Bacteria</taxon>
        <taxon>Pseudomonadati</taxon>
        <taxon>Thermodesulfobacteriota</taxon>
        <taxon>Desulfobacteria</taxon>
        <taxon>Desulfobacterales</taxon>
        <taxon>Desulfobacteraceae</taxon>
        <taxon>Candidatus Magnetoglobus</taxon>
    </lineage>
</organism>
<dbReference type="InterPro" id="IPR003439">
    <property type="entry name" value="ABC_transporter-like_ATP-bd"/>
</dbReference>
<keyword evidence="4" id="KW-0472">Membrane</keyword>
<evidence type="ECO:0000256" key="1">
    <source>
        <dbReference type="ARBA" id="ARBA00022448"/>
    </source>
</evidence>
<dbReference type="EMBL" id="ATBP01000102">
    <property type="protein sequence ID" value="ETR72896.1"/>
    <property type="molecule type" value="Genomic_DNA"/>
</dbReference>
<dbReference type="InterPro" id="IPR003593">
    <property type="entry name" value="AAA+_ATPase"/>
</dbReference>
<feature type="transmembrane region" description="Helical" evidence="4">
    <location>
        <begin position="6"/>
        <end position="35"/>
    </location>
</feature>
<dbReference type="GO" id="GO:0016887">
    <property type="term" value="F:ATP hydrolysis activity"/>
    <property type="evidence" value="ECO:0007669"/>
    <property type="project" value="InterPro"/>
</dbReference>
<dbReference type="GO" id="GO:0043190">
    <property type="term" value="C:ATP-binding cassette (ABC) transporter complex"/>
    <property type="evidence" value="ECO:0007669"/>
    <property type="project" value="TreeGrafter"/>
</dbReference>
<reference evidence="7" key="1">
    <citation type="submission" date="2012-11" db="EMBL/GenBank/DDBJ databases">
        <authorList>
            <person name="Lucero-Rivera Y.E."/>
            <person name="Tovar-Ramirez D."/>
        </authorList>
    </citation>
    <scope>NUCLEOTIDE SEQUENCE [LARGE SCALE GENOMIC DNA]</scope>
    <source>
        <strain evidence="7">Araruama</strain>
    </source>
</reference>
<evidence type="ECO:0000256" key="3">
    <source>
        <dbReference type="ARBA" id="ARBA00022840"/>
    </source>
</evidence>
<dbReference type="InterPro" id="IPR027417">
    <property type="entry name" value="P-loop_NTPase"/>
</dbReference>
<dbReference type="SUPFAM" id="SSF52540">
    <property type="entry name" value="P-loop containing nucleoside triphosphate hydrolases"/>
    <property type="match status" value="1"/>
</dbReference>
<dbReference type="GO" id="GO:0042626">
    <property type="term" value="F:ATPase-coupled transmembrane transporter activity"/>
    <property type="evidence" value="ECO:0007669"/>
    <property type="project" value="TreeGrafter"/>
</dbReference>
<dbReference type="PROSITE" id="PS50893">
    <property type="entry name" value="ABC_TRANSPORTER_2"/>
    <property type="match status" value="1"/>
</dbReference>
<dbReference type="Gene3D" id="3.40.50.300">
    <property type="entry name" value="P-loop containing nucleotide triphosphate hydrolases"/>
    <property type="match status" value="1"/>
</dbReference>
<name>A0A1V1PDN9_9BACT</name>
<dbReference type="GO" id="GO:0005524">
    <property type="term" value="F:ATP binding"/>
    <property type="evidence" value="ECO:0007669"/>
    <property type="project" value="UniProtKB-KW"/>
</dbReference>